<keyword evidence="1" id="KW-0596">Phosphopantetheine</keyword>
<protein>
    <submittedName>
        <fullName evidence="4">Amino acid adenylation domain-containing protein</fullName>
    </submittedName>
</protein>
<dbReference type="EMBL" id="JAECZC010000031">
    <property type="protein sequence ID" value="MBH8563953.1"/>
    <property type="molecule type" value="Genomic_DNA"/>
</dbReference>
<dbReference type="FunFam" id="3.40.50.980:FF:000001">
    <property type="entry name" value="Non-ribosomal peptide synthetase"/>
    <property type="match status" value="1"/>
</dbReference>
<dbReference type="PROSITE" id="PS00012">
    <property type="entry name" value="PHOSPHOPANTETHEINE"/>
    <property type="match status" value="1"/>
</dbReference>
<dbReference type="Gene3D" id="3.30.300.30">
    <property type="match status" value="2"/>
</dbReference>
<dbReference type="SUPFAM" id="SSF53474">
    <property type="entry name" value="alpha/beta-Hydrolases"/>
    <property type="match status" value="1"/>
</dbReference>
<dbReference type="Gene3D" id="3.40.109.10">
    <property type="entry name" value="NADH Oxidase"/>
    <property type="match status" value="1"/>
</dbReference>
<dbReference type="Gene3D" id="3.40.50.1820">
    <property type="entry name" value="alpha/beta hydrolase"/>
    <property type="match status" value="1"/>
</dbReference>
<dbReference type="GO" id="GO:0005829">
    <property type="term" value="C:cytosol"/>
    <property type="evidence" value="ECO:0007669"/>
    <property type="project" value="TreeGrafter"/>
</dbReference>
<dbReference type="InterPro" id="IPR020845">
    <property type="entry name" value="AMP-binding_CS"/>
</dbReference>
<dbReference type="InterPro" id="IPR009081">
    <property type="entry name" value="PP-bd_ACP"/>
</dbReference>
<dbReference type="InterPro" id="IPR020459">
    <property type="entry name" value="AMP-binding"/>
</dbReference>
<reference evidence="4 5" key="1">
    <citation type="journal article" date="2021" name="Int. J. Syst. Evol. Microbiol.">
        <title>Amazonocrinis nigriterrae gen. nov., sp. nov., Atlanticothrix silvestris gen. nov., sp. nov. and Dendronalium phyllosphericum gen. nov., sp. nov., nostocacean cyanobacteria from Brazilian environments.</title>
        <authorList>
            <person name="Alvarenga D.O."/>
            <person name="Andreote A.P.D."/>
            <person name="Branco L.H.Z."/>
            <person name="Delbaje E."/>
            <person name="Cruz R.B."/>
            <person name="Varani A.M."/>
            <person name="Fiore M.F."/>
        </authorList>
    </citation>
    <scope>NUCLEOTIDE SEQUENCE [LARGE SCALE GENOMIC DNA]</scope>
    <source>
        <strain evidence="4 5">CENA67</strain>
    </source>
</reference>
<dbReference type="InterPro" id="IPR001031">
    <property type="entry name" value="Thioesterase"/>
</dbReference>
<accession>A0A8J7HQ93</accession>
<dbReference type="GO" id="GO:0043041">
    <property type="term" value="P:amino acid activation for nonribosomal peptide biosynthetic process"/>
    <property type="evidence" value="ECO:0007669"/>
    <property type="project" value="TreeGrafter"/>
</dbReference>
<dbReference type="PRINTS" id="PR00154">
    <property type="entry name" value="AMPBINDING"/>
</dbReference>
<evidence type="ECO:0000256" key="2">
    <source>
        <dbReference type="ARBA" id="ARBA00022553"/>
    </source>
</evidence>
<proteinExistence type="predicted"/>
<dbReference type="GO" id="GO:0016491">
    <property type="term" value="F:oxidoreductase activity"/>
    <property type="evidence" value="ECO:0007669"/>
    <property type="project" value="InterPro"/>
</dbReference>
<sequence length="1302" mass="146316">MQTQELTIQKLDHIESEDSLAKSLVDLFLEQVQAQPDREAVICDHCDPETITYRELAEISSRLGSYLQHLGAAVDECVGIFLEPSLELIVGIWGILFSGSAYLPLSPEYPEDRLRYMVEDAGIKIIFSEEKLRVRLAELVPPGTRIVTLKEAEEFEIPSSITGHNGLSKRVGSDNLAYVIYTSGSTGKPKGVMIEHRSIINQMNWMRAVYKLDESKVIFQKTPMSFDAAQWEILASCCGSKIIMSRPGVYKDSEQLIESVIRHNVTTLQCVPTLLQALIDTDIFHNCKSLTQIFSGGELLSQKLAQQCIEVLPKCDLINVYGPSECTINASSFKVDKNKIADYSEAIPIGTPVHNTQFYIVNSDQSLAQVGEAGELYIGGVQLARGYINRPDLSKERFVNNWFSISSRDAKLYKTGDLAYWNADGTVQFVGRVDNQVKLRGFRIELDEVKVAIEKHDWVKNAAVIVKKNFRTGYSDLIACIELSPRQAAVMDQGVHGEHHLSKQNKLQVKAQLSNLGYRDIDEENCVPGQMEFDLPGKTPTEEQRRLAFNRKSYRLFEGGVVHKADIMQLLDTQITDPQTNDWADSRGLDALSFTELGEILRYFGPFHSDERLLPKYGYASPGALYATQMYLELVNIAGLKSGYYYYHPGRHQLVLLNEIDTTEQTRIKLHFIGKRKAIELVYKNNIQEVLEIETGHMLGLFDKILPAYQLRIGDAEYTPDVREKVVCADEYYYYLGSFDVVAQVGPSSMEPVDIYVQSHPGKIADLPAGLYKYKDDRLEKISDEIILKRHVIAINQLTYEQGSFGITMIGRNSCKWANYFVLGRKLQHLQMNDLHLGFLSSGYSSETGNDLPSAKQITKILSACNEEPGPSYFCIGGRVSHEQLISEGMKEDSVQMKGPAELIKEDIYNFLPDYMIPNKIIVMDKLPLTANGKIDIKALEASDKVNIEMSQRPIIAPRTNTEQRIGEIWKKAMKWDSVSICDDFFESGGNSLIAVRIINAVNKEFHSTLPLHALFEAPTIEKLARKVDSDEVELSSRLVRLSSTGEHNPVYCWPGLGGYPMNLRLLAEKINVNRPFYGVQAYGINQGEEPFSSVSEMAAEDIKEIKRIQPTGPYTLWGYSFGARVAFEVAYQLEQSGEQVENVFLIAPGSPKVKTENEAIDGNQPVFTNKAYVTILFSVFAGTITGPALEECLQVAKDEDSFASFISRYKKLDLDLVERIMKIVQLTYEAKYTFSELAQRQITAPITIFKADGDDYSFIESHGGYFKKTPTVINLKADHYSLLKITGISNLLNAIDQLSHL</sequence>
<dbReference type="SUPFAM" id="SSF56801">
    <property type="entry name" value="Acetyl-CoA synthetase-like"/>
    <property type="match status" value="1"/>
</dbReference>
<dbReference type="RefSeq" id="WP_198125815.1">
    <property type="nucleotide sequence ID" value="NZ_JAECZC010000031.1"/>
</dbReference>
<keyword evidence="2" id="KW-0597">Phosphoprotein</keyword>
<dbReference type="Pfam" id="PF00975">
    <property type="entry name" value="Thioesterase"/>
    <property type="match status" value="1"/>
</dbReference>
<dbReference type="GO" id="GO:0031177">
    <property type="term" value="F:phosphopantetheine binding"/>
    <property type="evidence" value="ECO:0007669"/>
    <property type="project" value="TreeGrafter"/>
</dbReference>
<gene>
    <name evidence="4" type="ORF">I8748_17475</name>
</gene>
<comment type="caution">
    <text evidence="4">The sequence shown here is derived from an EMBL/GenBank/DDBJ whole genome shotgun (WGS) entry which is preliminary data.</text>
</comment>
<dbReference type="Proteomes" id="UP000632766">
    <property type="component" value="Unassembled WGS sequence"/>
</dbReference>
<evidence type="ECO:0000256" key="1">
    <source>
        <dbReference type="ARBA" id="ARBA00022450"/>
    </source>
</evidence>
<dbReference type="CDD" id="cd05930">
    <property type="entry name" value="A_NRPS"/>
    <property type="match status" value="1"/>
</dbReference>
<dbReference type="InterPro" id="IPR045851">
    <property type="entry name" value="AMP-bd_C_sf"/>
</dbReference>
<dbReference type="InterPro" id="IPR036736">
    <property type="entry name" value="ACP-like_sf"/>
</dbReference>
<dbReference type="InterPro" id="IPR010071">
    <property type="entry name" value="AA_adenyl_dom"/>
</dbReference>
<dbReference type="Pfam" id="PF00501">
    <property type="entry name" value="AMP-binding"/>
    <property type="match status" value="1"/>
</dbReference>
<dbReference type="InterPro" id="IPR000415">
    <property type="entry name" value="Nitroreductase-like"/>
</dbReference>
<dbReference type="PROSITE" id="PS00455">
    <property type="entry name" value="AMP_BINDING"/>
    <property type="match status" value="1"/>
</dbReference>
<dbReference type="PANTHER" id="PTHR45527:SF1">
    <property type="entry name" value="FATTY ACID SYNTHASE"/>
    <property type="match status" value="1"/>
</dbReference>
<dbReference type="Gene3D" id="2.30.38.10">
    <property type="entry name" value="Luciferase, Domain 3"/>
    <property type="match status" value="1"/>
</dbReference>
<name>A0A8J7HQ93_9NOST</name>
<dbReference type="NCBIfam" id="TIGR01733">
    <property type="entry name" value="AA-adenyl-dom"/>
    <property type="match status" value="1"/>
</dbReference>
<organism evidence="4 5">
    <name type="scientific">Amazonocrinis nigriterrae CENA67</name>
    <dbReference type="NCBI Taxonomy" id="2794033"/>
    <lineage>
        <taxon>Bacteria</taxon>
        <taxon>Bacillati</taxon>
        <taxon>Cyanobacteriota</taxon>
        <taxon>Cyanophyceae</taxon>
        <taxon>Nostocales</taxon>
        <taxon>Nostocaceae</taxon>
        <taxon>Amazonocrinis</taxon>
        <taxon>Amazonocrinis nigriterrae</taxon>
    </lineage>
</organism>
<dbReference type="InterPro" id="IPR029058">
    <property type="entry name" value="AB_hydrolase_fold"/>
</dbReference>
<dbReference type="GO" id="GO:0044550">
    <property type="term" value="P:secondary metabolite biosynthetic process"/>
    <property type="evidence" value="ECO:0007669"/>
    <property type="project" value="TreeGrafter"/>
</dbReference>
<feature type="domain" description="Carrier" evidence="3">
    <location>
        <begin position="957"/>
        <end position="1032"/>
    </location>
</feature>
<dbReference type="Gene3D" id="1.10.1200.10">
    <property type="entry name" value="ACP-like"/>
    <property type="match status" value="1"/>
</dbReference>
<dbReference type="PROSITE" id="PS50075">
    <property type="entry name" value="CARRIER"/>
    <property type="match status" value="1"/>
</dbReference>
<dbReference type="SUPFAM" id="SSF47336">
    <property type="entry name" value="ACP-like"/>
    <property type="match status" value="1"/>
</dbReference>
<dbReference type="PANTHER" id="PTHR45527">
    <property type="entry name" value="NONRIBOSOMAL PEPTIDE SYNTHETASE"/>
    <property type="match status" value="1"/>
</dbReference>
<evidence type="ECO:0000313" key="5">
    <source>
        <dbReference type="Proteomes" id="UP000632766"/>
    </source>
</evidence>
<dbReference type="InterPro" id="IPR000873">
    <property type="entry name" value="AMP-dep_synth/lig_dom"/>
</dbReference>
<keyword evidence="5" id="KW-1185">Reference proteome</keyword>
<dbReference type="Gene3D" id="3.40.50.980">
    <property type="match status" value="2"/>
</dbReference>
<evidence type="ECO:0000313" key="4">
    <source>
        <dbReference type="EMBL" id="MBH8563953.1"/>
    </source>
</evidence>
<dbReference type="Pfam" id="PF00550">
    <property type="entry name" value="PP-binding"/>
    <property type="match status" value="1"/>
</dbReference>
<evidence type="ECO:0000259" key="3">
    <source>
        <dbReference type="PROSITE" id="PS50075"/>
    </source>
</evidence>
<dbReference type="InterPro" id="IPR006162">
    <property type="entry name" value="Ppantetheine_attach_site"/>
</dbReference>